<dbReference type="RefSeq" id="XP_033393380.1">
    <property type="nucleotide sequence ID" value="XM_033541185.1"/>
</dbReference>
<feature type="signal peptide" evidence="1">
    <location>
        <begin position="1"/>
        <end position="32"/>
    </location>
</feature>
<sequence>MAHPQTSTGASRVGLLQLLILAITFCANRAAADNIYAPFSGAIYIIGADGYQITGASPAVCPNYASESCNSIGYWNWCCPAGHTCSYLSNSNVVGCCPAGSSCSGGVAPGSITTVTVTVYNTATTTVVQNIAPAYVAPTTTQVVPQWGGYCATITANGPDLPTTRAGDCGTILVINEGVGKNVGKRIAVLVGLMHLLGWG</sequence>
<dbReference type="PANTHER" id="PTHR39599:SF1">
    <property type="entry name" value="GPI-ANCHORED PROTEIN (EUROFUNG)"/>
    <property type="match status" value="1"/>
</dbReference>
<name>A0A6A6B335_9PEZI</name>
<evidence type="ECO:0000256" key="1">
    <source>
        <dbReference type="SAM" id="SignalP"/>
    </source>
</evidence>
<dbReference type="EMBL" id="ML995501">
    <property type="protein sequence ID" value="KAF2137665.1"/>
    <property type="molecule type" value="Genomic_DNA"/>
</dbReference>
<dbReference type="GeneID" id="54298681"/>
<evidence type="ECO:0000313" key="2">
    <source>
        <dbReference type="EMBL" id="KAF2137665.1"/>
    </source>
</evidence>
<keyword evidence="3" id="KW-1185">Reference proteome</keyword>
<dbReference type="Proteomes" id="UP000799438">
    <property type="component" value="Unassembled WGS sequence"/>
</dbReference>
<feature type="chain" id="PRO_5025591864" evidence="1">
    <location>
        <begin position="33"/>
        <end position="200"/>
    </location>
</feature>
<dbReference type="PANTHER" id="PTHR39599">
    <property type="entry name" value="GPI-ANCHORED PROTEIN (EUROFUNG)-RELATED-RELATED"/>
    <property type="match status" value="1"/>
</dbReference>
<organism evidence="2 3">
    <name type="scientific">Aplosporella prunicola CBS 121167</name>
    <dbReference type="NCBI Taxonomy" id="1176127"/>
    <lineage>
        <taxon>Eukaryota</taxon>
        <taxon>Fungi</taxon>
        <taxon>Dikarya</taxon>
        <taxon>Ascomycota</taxon>
        <taxon>Pezizomycotina</taxon>
        <taxon>Dothideomycetes</taxon>
        <taxon>Dothideomycetes incertae sedis</taxon>
        <taxon>Botryosphaeriales</taxon>
        <taxon>Aplosporellaceae</taxon>
        <taxon>Aplosporella</taxon>
    </lineage>
</organism>
<accession>A0A6A6B335</accession>
<gene>
    <name evidence="2" type="ORF">K452DRAFT_291480</name>
</gene>
<proteinExistence type="predicted"/>
<protein>
    <submittedName>
        <fullName evidence="2">Uncharacterized protein</fullName>
    </submittedName>
</protein>
<reference evidence="2" key="1">
    <citation type="journal article" date="2020" name="Stud. Mycol.">
        <title>101 Dothideomycetes genomes: a test case for predicting lifestyles and emergence of pathogens.</title>
        <authorList>
            <person name="Haridas S."/>
            <person name="Albert R."/>
            <person name="Binder M."/>
            <person name="Bloem J."/>
            <person name="Labutti K."/>
            <person name="Salamov A."/>
            <person name="Andreopoulos B."/>
            <person name="Baker S."/>
            <person name="Barry K."/>
            <person name="Bills G."/>
            <person name="Bluhm B."/>
            <person name="Cannon C."/>
            <person name="Castanera R."/>
            <person name="Culley D."/>
            <person name="Daum C."/>
            <person name="Ezra D."/>
            <person name="Gonzalez J."/>
            <person name="Henrissat B."/>
            <person name="Kuo A."/>
            <person name="Liang C."/>
            <person name="Lipzen A."/>
            <person name="Lutzoni F."/>
            <person name="Magnuson J."/>
            <person name="Mondo S."/>
            <person name="Nolan M."/>
            <person name="Ohm R."/>
            <person name="Pangilinan J."/>
            <person name="Park H.-J."/>
            <person name="Ramirez L."/>
            <person name="Alfaro M."/>
            <person name="Sun H."/>
            <person name="Tritt A."/>
            <person name="Yoshinaga Y."/>
            <person name="Zwiers L.-H."/>
            <person name="Turgeon B."/>
            <person name="Goodwin S."/>
            <person name="Spatafora J."/>
            <person name="Crous P."/>
            <person name="Grigoriev I."/>
        </authorList>
    </citation>
    <scope>NUCLEOTIDE SEQUENCE</scope>
    <source>
        <strain evidence="2">CBS 121167</strain>
    </source>
</reference>
<evidence type="ECO:0000313" key="3">
    <source>
        <dbReference type="Proteomes" id="UP000799438"/>
    </source>
</evidence>
<keyword evidence="1" id="KW-0732">Signal</keyword>
<dbReference type="OrthoDB" id="2426396at2759"/>
<dbReference type="AlphaFoldDB" id="A0A6A6B335"/>